<reference evidence="2 3" key="1">
    <citation type="submission" date="2016-01" db="EMBL/GenBank/DDBJ databases">
        <title>Characterization of the Clostridium difficile lineages that are prevalent in Hong Kong and China.</title>
        <authorList>
            <person name="Kwok J.S.-L."/>
            <person name="Lam W.-Y."/>
            <person name="Ip M."/>
            <person name="Chan T.-F."/>
            <person name="Hawkey P.M."/>
            <person name="Tsui S.K.-W."/>
        </authorList>
    </citation>
    <scope>NUCLEOTIDE SEQUENCE [LARGE SCALE GENOMIC DNA]</scope>
    <source>
        <strain evidence="2 3">300064</strain>
    </source>
</reference>
<dbReference type="EMBL" id="LRDH01000001">
    <property type="protein sequence ID" value="PPV17944.1"/>
    <property type="molecule type" value="Genomic_DNA"/>
</dbReference>
<protein>
    <recommendedName>
        <fullName evidence="1">ABC-three component systems C-terminal domain-containing protein</fullName>
    </recommendedName>
</protein>
<dbReference type="AlphaFoldDB" id="A0A2S7FFC9"/>
<evidence type="ECO:0000259" key="1">
    <source>
        <dbReference type="Pfam" id="PF20275"/>
    </source>
</evidence>
<dbReference type="Proteomes" id="UP000238081">
    <property type="component" value="Unassembled WGS sequence"/>
</dbReference>
<name>A0A2S7FFC9_CLOBU</name>
<dbReference type="Pfam" id="PF20275">
    <property type="entry name" value="CTD10"/>
    <property type="match status" value="1"/>
</dbReference>
<gene>
    <name evidence="2" type="ORF">AWN73_00625</name>
</gene>
<evidence type="ECO:0000313" key="2">
    <source>
        <dbReference type="EMBL" id="PPV17944.1"/>
    </source>
</evidence>
<comment type="caution">
    <text evidence="2">The sequence shown here is derived from an EMBL/GenBank/DDBJ whole genome shotgun (WGS) entry which is preliminary data.</text>
</comment>
<organism evidence="2 3">
    <name type="scientific">Clostridium butyricum</name>
    <dbReference type="NCBI Taxonomy" id="1492"/>
    <lineage>
        <taxon>Bacteria</taxon>
        <taxon>Bacillati</taxon>
        <taxon>Bacillota</taxon>
        <taxon>Clostridia</taxon>
        <taxon>Eubacteriales</taxon>
        <taxon>Clostridiaceae</taxon>
        <taxon>Clostridium</taxon>
    </lineage>
</organism>
<dbReference type="RefSeq" id="WP_052188260.1">
    <property type="nucleotide sequence ID" value="NZ_JSEG01000001.1"/>
</dbReference>
<feature type="domain" description="ABC-three component systems C-terminal" evidence="1">
    <location>
        <begin position="182"/>
        <end position="311"/>
    </location>
</feature>
<evidence type="ECO:0000313" key="3">
    <source>
        <dbReference type="Proteomes" id="UP000238081"/>
    </source>
</evidence>
<dbReference type="InterPro" id="IPR046919">
    <property type="entry name" value="ABC-3C_CTD10"/>
</dbReference>
<accession>A0A2S7FFC9</accession>
<proteinExistence type="predicted"/>
<sequence length="318" mass="37229">MDRDERYLIRIMFKNRIFYSDAQAFEDLFTKIMIYGYPEFRAVKPQGAFGDKKNDGYIIDTGVFYQVYGPEDIAKSIDKAISKLKEDFKGLVEKWSDKVTIKEFCYVVNDKYKGAQVTVHEKLLELNKVLDELQGEYSITTDLMVANRLEDMLFELTEDQIIDVIGSLPPRTTALYDVDYNALNEVIEHIMSIPAKNYLDDFYVPNFEGKIKFNGLSTLIKNRLESASINYGDVETYFEYNGEFLRNDLRNRFKGLYEESKIQIDDEQPQCFDRRYIYILEKSMPKQATAYIQQAVECLMAYYFESCDIFEAPPKEEV</sequence>